<dbReference type="EC" id="3.1.-.-" evidence="2"/>
<evidence type="ECO:0000313" key="3">
    <source>
        <dbReference type="Proteomes" id="UP001596356"/>
    </source>
</evidence>
<dbReference type="SUPFAM" id="SSF52266">
    <property type="entry name" value="SGNH hydrolase"/>
    <property type="match status" value="1"/>
</dbReference>
<protein>
    <submittedName>
        <fullName evidence="2">SGNH/GDSL hydrolase family protein</fullName>
        <ecNumber evidence="2">3.1.-.-</ecNumber>
    </submittedName>
</protein>
<accession>A0ABW2AWB8</accession>
<keyword evidence="2" id="KW-0378">Hydrolase</keyword>
<name>A0ABW2AWB8_9MICO</name>
<dbReference type="Proteomes" id="UP001596356">
    <property type="component" value="Unassembled WGS sequence"/>
</dbReference>
<dbReference type="EMBL" id="JBHSWJ010000002">
    <property type="protein sequence ID" value="MFC6715432.1"/>
    <property type="molecule type" value="Genomic_DNA"/>
</dbReference>
<dbReference type="InterPro" id="IPR013830">
    <property type="entry name" value="SGNH_hydro"/>
</dbReference>
<dbReference type="RefSeq" id="WP_377824548.1">
    <property type="nucleotide sequence ID" value="NZ_JBHSWJ010000002.1"/>
</dbReference>
<organism evidence="2 3">
    <name type="scientific">Branchiibius cervicis</name>
    <dbReference type="NCBI Taxonomy" id="908252"/>
    <lineage>
        <taxon>Bacteria</taxon>
        <taxon>Bacillati</taxon>
        <taxon>Actinomycetota</taxon>
        <taxon>Actinomycetes</taxon>
        <taxon>Micrococcales</taxon>
        <taxon>Dermacoccaceae</taxon>
        <taxon>Branchiibius</taxon>
    </lineage>
</organism>
<evidence type="ECO:0000259" key="1">
    <source>
        <dbReference type="Pfam" id="PF13472"/>
    </source>
</evidence>
<dbReference type="Pfam" id="PF13472">
    <property type="entry name" value="Lipase_GDSL_2"/>
    <property type="match status" value="1"/>
</dbReference>
<proteinExistence type="predicted"/>
<dbReference type="PANTHER" id="PTHR43784:SF2">
    <property type="entry name" value="GDSL-LIKE LIPASE_ACYLHYDROLASE, PUTATIVE (AFU_ORTHOLOGUE AFUA_2G00820)-RELATED"/>
    <property type="match status" value="1"/>
</dbReference>
<dbReference type="InterPro" id="IPR036514">
    <property type="entry name" value="SGNH_hydro_sf"/>
</dbReference>
<evidence type="ECO:0000313" key="2">
    <source>
        <dbReference type="EMBL" id="MFC6715432.1"/>
    </source>
</evidence>
<keyword evidence="3" id="KW-1185">Reference proteome</keyword>
<feature type="domain" description="SGNH hydrolase-type esterase" evidence="1">
    <location>
        <begin position="7"/>
        <end position="181"/>
    </location>
</feature>
<gene>
    <name evidence="2" type="ORF">ACFQBT_17070</name>
</gene>
<dbReference type="PANTHER" id="PTHR43784">
    <property type="entry name" value="GDSL-LIKE LIPASE/ACYLHYDROLASE, PUTATIVE (AFU_ORTHOLOGUE AFUA_2G00820)-RELATED"/>
    <property type="match status" value="1"/>
</dbReference>
<comment type="caution">
    <text evidence="2">The sequence shown here is derived from an EMBL/GenBank/DDBJ whole genome shotgun (WGS) entry which is preliminary data.</text>
</comment>
<dbReference type="InterPro" id="IPR053140">
    <property type="entry name" value="GDSL_Rv0518-like"/>
</dbReference>
<sequence>MRRRFVAVGDSFTEGVGDPNPLYPNGVRGWADRMARQLGRYDDRWLYANLAIRSKYLREVAAEQIDDALALRPTLLSFYAGGNDILTARVNMAELMDLYAATIDRLGTSGAQLILFTAYDATRGPILEPVRRRIAFYNNGVRDIARATNAILIDHERLPEFADRRLWSFDRIHMSRPGHKVMAGAVLAELGIPHTLKLPDFPPFERRPVVQTVRDETRWVRSEVVPLLRRRINGVREGDTLTPKWPELIRPADGLKRLARRRGGDALEVRRAAAGQ</sequence>
<dbReference type="GO" id="GO:0016787">
    <property type="term" value="F:hydrolase activity"/>
    <property type="evidence" value="ECO:0007669"/>
    <property type="project" value="UniProtKB-KW"/>
</dbReference>
<reference evidence="3" key="1">
    <citation type="journal article" date="2019" name="Int. J. Syst. Evol. Microbiol.">
        <title>The Global Catalogue of Microorganisms (GCM) 10K type strain sequencing project: providing services to taxonomists for standard genome sequencing and annotation.</title>
        <authorList>
            <consortium name="The Broad Institute Genomics Platform"/>
            <consortium name="The Broad Institute Genome Sequencing Center for Infectious Disease"/>
            <person name="Wu L."/>
            <person name="Ma J."/>
        </authorList>
    </citation>
    <scope>NUCLEOTIDE SEQUENCE [LARGE SCALE GENOMIC DNA]</scope>
    <source>
        <strain evidence="3">NBRC 106593</strain>
    </source>
</reference>
<dbReference type="Gene3D" id="3.40.50.1110">
    <property type="entry name" value="SGNH hydrolase"/>
    <property type="match status" value="1"/>
</dbReference>
<dbReference type="CDD" id="cd01832">
    <property type="entry name" value="SGNH_hydrolase_like_1"/>
    <property type="match status" value="1"/>
</dbReference>